<dbReference type="OrthoDB" id="7957355at2"/>
<feature type="transmembrane region" description="Helical" evidence="9">
    <location>
        <begin position="106"/>
        <end position="128"/>
    </location>
</feature>
<evidence type="ECO:0000256" key="5">
    <source>
        <dbReference type="ARBA" id="ARBA00022692"/>
    </source>
</evidence>
<comment type="subcellular location">
    <subcellularLocation>
        <location evidence="1 9">Cell membrane</location>
        <topology evidence="1 9">Multi-pass membrane protein</topology>
    </subcellularLocation>
</comment>
<feature type="transmembrane region" description="Helical" evidence="9">
    <location>
        <begin position="12"/>
        <end position="35"/>
    </location>
</feature>
<comment type="similarity">
    <text evidence="2 9">Belongs to the binding-protein-dependent transport system permease family.</text>
</comment>
<reference evidence="12" key="1">
    <citation type="submission" date="2016-10" db="EMBL/GenBank/DDBJ databases">
        <authorList>
            <person name="Varghese N."/>
            <person name="Submissions S."/>
        </authorList>
    </citation>
    <scope>NUCLEOTIDE SEQUENCE [LARGE SCALE GENOMIC DNA]</scope>
    <source>
        <strain evidence="12">DSM 1565</strain>
    </source>
</reference>
<dbReference type="Gene3D" id="1.10.3720.10">
    <property type="entry name" value="MetI-like"/>
    <property type="match status" value="1"/>
</dbReference>
<dbReference type="AlphaFoldDB" id="A0A1I7MUU1"/>
<dbReference type="GO" id="GO:0005886">
    <property type="term" value="C:plasma membrane"/>
    <property type="evidence" value="ECO:0007669"/>
    <property type="project" value="UniProtKB-SubCell"/>
</dbReference>
<evidence type="ECO:0000256" key="2">
    <source>
        <dbReference type="ARBA" id="ARBA00009306"/>
    </source>
</evidence>
<sequence length="263" mass="27780">MTVALQSLRKFKGVAVAITLGAIGLSLFAGIWTWASAHLGNDVLLPSPLSVLSTYAELIADGSLAKDIGASIFRVFAGFSIASTIAVPLALVLAYSRILRGLVMPLIALIRPIPPIAWIPLAILWMGLGDPPSYFITSIAAFFPIFLNAFAGGTSLQQEHVNAARSLGAGPFALLTKVMLPSALPMIVTGLRIGLGQAWMAVVTAELIAAQSGLGYMIQISRLSLETSRVLVGMTVIGLLGAVMIGSLGVLERRFIVPWNYPR</sequence>
<evidence type="ECO:0000256" key="9">
    <source>
        <dbReference type="RuleBase" id="RU363032"/>
    </source>
</evidence>
<dbReference type="InterPro" id="IPR000515">
    <property type="entry name" value="MetI-like"/>
</dbReference>
<gene>
    <name evidence="11" type="ORF">SAMN04488557_0348</name>
</gene>
<evidence type="ECO:0000256" key="7">
    <source>
        <dbReference type="ARBA" id="ARBA00023136"/>
    </source>
</evidence>
<name>A0A1I7MUU1_9HYPH</name>
<organism evidence="11 12">
    <name type="scientific">Hyphomicrobium facile</name>
    <dbReference type="NCBI Taxonomy" id="51670"/>
    <lineage>
        <taxon>Bacteria</taxon>
        <taxon>Pseudomonadati</taxon>
        <taxon>Pseudomonadota</taxon>
        <taxon>Alphaproteobacteria</taxon>
        <taxon>Hyphomicrobiales</taxon>
        <taxon>Hyphomicrobiaceae</taxon>
        <taxon>Hyphomicrobium</taxon>
    </lineage>
</organism>
<dbReference type="RefSeq" id="WP_092863332.1">
    <property type="nucleotide sequence ID" value="NZ_FPCH01000001.1"/>
</dbReference>
<dbReference type="PANTHER" id="PTHR30151">
    <property type="entry name" value="ALKANE SULFONATE ABC TRANSPORTER-RELATED, MEMBRANE SUBUNIT"/>
    <property type="match status" value="1"/>
</dbReference>
<evidence type="ECO:0000313" key="12">
    <source>
        <dbReference type="Proteomes" id="UP000199423"/>
    </source>
</evidence>
<dbReference type="EMBL" id="FPCH01000001">
    <property type="protein sequence ID" value="SFV26147.1"/>
    <property type="molecule type" value="Genomic_DNA"/>
</dbReference>
<keyword evidence="5 9" id="KW-0812">Transmembrane</keyword>
<feature type="transmembrane region" description="Helical" evidence="9">
    <location>
        <begin position="72"/>
        <end position="94"/>
    </location>
</feature>
<dbReference type="PANTHER" id="PTHR30151:SF0">
    <property type="entry name" value="ABC TRANSPORTER PERMEASE PROTEIN MJ0413-RELATED"/>
    <property type="match status" value="1"/>
</dbReference>
<comment type="function">
    <text evidence="8">Probably part of an ABC transporter complex. Probably responsible for the translocation of the substrate across the membrane.</text>
</comment>
<evidence type="ECO:0000256" key="8">
    <source>
        <dbReference type="ARBA" id="ARBA00056719"/>
    </source>
</evidence>
<feature type="transmembrane region" description="Helical" evidence="9">
    <location>
        <begin position="172"/>
        <end position="193"/>
    </location>
</feature>
<feature type="transmembrane region" description="Helical" evidence="9">
    <location>
        <begin position="134"/>
        <end position="151"/>
    </location>
</feature>
<evidence type="ECO:0000256" key="6">
    <source>
        <dbReference type="ARBA" id="ARBA00022989"/>
    </source>
</evidence>
<dbReference type="CDD" id="cd06261">
    <property type="entry name" value="TM_PBP2"/>
    <property type="match status" value="1"/>
</dbReference>
<evidence type="ECO:0000256" key="4">
    <source>
        <dbReference type="ARBA" id="ARBA00022475"/>
    </source>
</evidence>
<keyword evidence="3 9" id="KW-0813">Transport</keyword>
<keyword evidence="7 9" id="KW-0472">Membrane</keyword>
<evidence type="ECO:0000256" key="3">
    <source>
        <dbReference type="ARBA" id="ARBA00022448"/>
    </source>
</evidence>
<dbReference type="InterPro" id="IPR035906">
    <property type="entry name" value="MetI-like_sf"/>
</dbReference>
<keyword evidence="12" id="KW-1185">Reference proteome</keyword>
<dbReference type="FunFam" id="1.10.3720.10:FF:000003">
    <property type="entry name" value="Aliphatic sulfonate ABC transporter permease"/>
    <property type="match status" value="1"/>
</dbReference>
<feature type="transmembrane region" description="Helical" evidence="9">
    <location>
        <begin position="230"/>
        <end position="251"/>
    </location>
</feature>
<keyword evidence="4" id="KW-1003">Cell membrane</keyword>
<feature type="transmembrane region" description="Helical" evidence="9">
    <location>
        <begin position="199"/>
        <end position="218"/>
    </location>
</feature>
<dbReference type="Pfam" id="PF00528">
    <property type="entry name" value="BPD_transp_1"/>
    <property type="match status" value="1"/>
</dbReference>
<dbReference type="PROSITE" id="PS50928">
    <property type="entry name" value="ABC_TM1"/>
    <property type="match status" value="1"/>
</dbReference>
<dbReference type="SUPFAM" id="SSF161098">
    <property type="entry name" value="MetI-like"/>
    <property type="match status" value="1"/>
</dbReference>
<feature type="domain" description="ABC transmembrane type-1" evidence="10">
    <location>
        <begin position="68"/>
        <end position="249"/>
    </location>
</feature>
<evidence type="ECO:0000256" key="1">
    <source>
        <dbReference type="ARBA" id="ARBA00004651"/>
    </source>
</evidence>
<dbReference type="GO" id="GO:0042918">
    <property type="term" value="P:alkanesulfonate transmembrane transport"/>
    <property type="evidence" value="ECO:0007669"/>
    <property type="project" value="UniProtKB-ARBA"/>
</dbReference>
<keyword evidence="6 9" id="KW-1133">Transmembrane helix</keyword>
<accession>A0A1I7MUU1</accession>
<evidence type="ECO:0000259" key="10">
    <source>
        <dbReference type="PROSITE" id="PS50928"/>
    </source>
</evidence>
<proteinExistence type="inferred from homology"/>
<dbReference type="Proteomes" id="UP000199423">
    <property type="component" value="Unassembled WGS sequence"/>
</dbReference>
<evidence type="ECO:0000313" key="11">
    <source>
        <dbReference type="EMBL" id="SFV26147.1"/>
    </source>
</evidence>
<dbReference type="STRING" id="51670.SAMN04488557_0348"/>
<protein>
    <submittedName>
        <fullName evidence="11">NitT/TauT family transport system permease protein</fullName>
    </submittedName>
</protein>